<dbReference type="AlphaFoldDB" id="A0A6P0UNE6"/>
<reference evidence="1 2" key="1">
    <citation type="submission" date="2020-01" db="EMBL/GenBank/DDBJ databases">
        <title>Leptobacterium flavescens.</title>
        <authorList>
            <person name="Wang G."/>
        </authorList>
    </citation>
    <scope>NUCLEOTIDE SEQUENCE [LARGE SCALE GENOMIC DNA]</scope>
    <source>
        <strain evidence="1 2">KCTC 22160</strain>
    </source>
</reference>
<organism evidence="1 2">
    <name type="scientific">Leptobacterium flavescens</name>
    <dbReference type="NCBI Taxonomy" id="472055"/>
    <lineage>
        <taxon>Bacteria</taxon>
        <taxon>Pseudomonadati</taxon>
        <taxon>Bacteroidota</taxon>
        <taxon>Flavobacteriia</taxon>
        <taxon>Flavobacteriales</taxon>
        <taxon>Flavobacteriaceae</taxon>
        <taxon>Leptobacterium</taxon>
    </lineage>
</organism>
<dbReference type="Proteomes" id="UP000468581">
    <property type="component" value="Unassembled WGS sequence"/>
</dbReference>
<keyword evidence="2" id="KW-1185">Reference proteome</keyword>
<name>A0A6P0UNE6_9FLAO</name>
<proteinExistence type="predicted"/>
<evidence type="ECO:0000313" key="2">
    <source>
        <dbReference type="Proteomes" id="UP000468581"/>
    </source>
</evidence>
<comment type="caution">
    <text evidence="1">The sequence shown here is derived from an EMBL/GenBank/DDBJ whole genome shotgun (WGS) entry which is preliminary data.</text>
</comment>
<dbReference type="EMBL" id="JAABOO010000003">
    <property type="protein sequence ID" value="NER14814.1"/>
    <property type="molecule type" value="Genomic_DNA"/>
</dbReference>
<protein>
    <submittedName>
        <fullName evidence="1">Uncharacterized protein</fullName>
    </submittedName>
</protein>
<dbReference type="RefSeq" id="WP_163608094.1">
    <property type="nucleotide sequence ID" value="NZ_JAABOO010000003.1"/>
</dbReference>
<accession>A0A6P0UNE6</accession>
<sequence length="52" mass="5666">MKKQNLKSLKLVKKSVANLQSQEVKGGAASDHPNCEHWISQLLGGGSYCHCL</sequence>
<evidence type="ECO:0000313" key="1">
    <source>
        <dbReference type="EMBL" id="NER14814.1"/>
    </source>
</evidence>
<gene>
    <name evidence="1" type="ORF">GWK08_15260</name>
</gene>